<feature type="chain" id="PRO_5045835003" evidence="2">
    <location>
        <begin position="27"/>
        <end position="595"/>
    </location>
</feature>
<feature type="signal peptide" evidence="2">
    <location>
        <begin position="1"/>
        <end position="26"/>
    </location>
</feature>
<dbReference type="InterPro" id="IPR056823">
    <property type="entry name" value="TEN-like_YD-shell"/>
</dbReference>
<dbReference type="NCBIfam" id="TIGR01643">
    <property type="entry name" value="YD_repeat_2x"/>
    <property type="match status" value="1"/>
</dbReference>
<name>A0ABS2WDL6_9GAMM</name>
<keyword evidence="5" id="KW-1185">Reference proteome</keyword>
<keyword evidence="1" id="KW-0677">Repeat</keyword>
<dbReference type="PANTHER" id="PTHR32305">
    <property type="match status" value="1"/>
</dbReference>
<evidence type="ECO:0000313" key="5">
    <source>
        <dbReference type="Proteomes" id="UP000760472"/>
    </source>
</evidence>
<comment type="caution">
    <text evidence="4">The sequence shown here is derived from an EMBL/GenBank/DDBJ whole genome shotgun (WGS) entry which is preliminary data.</text>
</comment>
<keyword evidence="2" id="KW-0732">Signal</keyword>
<dbReference type="RefSeq" id="WP_205214480.1">
    <property type="nucleotide sequence ID" value="NZ_JAFFZP010000055.1"/>
</dbReference>
<evidence type="ECO:0000256" key="1">
    <source>
        <dbReference type="ARBA" id="ARBA00022737"/>
    </source>
</evidence>
<dbReference type="Proteomes" id="UP000760472">
    <property type="component" value="Unassembled WGS sequence"/>
</dbReference>
<accession>A0ABS2WDL6</accession>
<proteinExistence type="predicted"/>
<dbReference type="EMBL" id="JAFFZP010000055">
    <property type="protein sequence ID" value="MBN0989810.1"/>
    <property type="molecule type" value="Genomic_DNA"/>
</dbReference>
<evidence type="ECO:0000313" key="4">
    <source>
        <dbReference type="EMBL" id="MBN0989810.1"/>
    </source>
</evidence>
<dbReference type="Pfam" id="PF25023">
    <property type="entry name" value="TEN_YD-shell"/>
    <property type="match status" value="1"/>
</dbReference>
<dbReference type="PANTHER" id="PTHR32305:SF15">
    <property type="entry name" value="PROTEIN RHSA-RELATED"/>
    <property type="match status" value="1"/>
</dbReference>
<evidence type="ECO:0000259" key="3">
    <source>
        <dbReference type="Pfam" id="PF25023"/>
    </source>
</evidence>
<gene>
    <name evidence="4" type="ORF">JW498_20815</name>
</gene>
<reference evidence="4 5" key="1">
    <citation type="submission" date="2021-02" db="EMBL/GenBank/DDBJ databases">
        <title>A novel species of genus Amphritea isolated from a fishpond in China.</title>
        <authorList>
            <person name="Lu H."/>
        </authorList>
    </citation>
    <scope>NUCLEOTIDE SEQUENCE [LARGE SCALE GENOMIC DNA]</scope>
    <source>
        <strain evidence="4 5">RP18W</strain>
    </source>
</reference>
<dbReference type="InterPro" id="IPR050708">
    <property type="entry name" value="T6SS_VgrG/RHS"/>
</dbReference>
<organism evidence="4 5">
    <name type="scientific">Amphritea pacifica</name>
    <dbReference type="NCBI Taxonomy" id="2811233"/>
    <lineage>
        <taxon>Bacteria</taxon>
        <taxon>Pseudomonadati</taxon>
        <taxon>Pseudomonadota</taxon>
        <taxon>Gammaproteobacteria</taxon>
        <taxon>Oceanospirillales</taxon>
        <taxon>Oceanospirillaceae</taxon>
        <taxon>Amphritea</taxon>
    </lineage>
</organism>
<dbReference type="Gene3D" id="2.180.10.10">
    <property type="entry name" value="RHS repeat-associated core"/>
    <property type="match status" value="2"/>
</dbReference>
<protein>
    <submittedName>
        <fullName evidence="4">RHS repeat protein</fullName>
    </submittedName>
</protein>
<dbReference type="InterPro" id="IPR006530">
    <property type="entry name" value="YD"/>
</dbReference>
<feature type="domain" description="Teneurin-like YD-shell" evidence="3">
    <location>
        <begin position="376"/>
        <end position="470"/>
    </location>
</feature>
<evidence type="ECO:0000256" key="2">
    <source>
        <dbReference type="SAM" id="SignalP"/>
    </source>
</evidence>
<sequence length="595" mass="66142">MELSSSYTRLRIAPTLLFFLSCISTAAPLTTEQASQLEQCIGGNASVSSVEGEDGWGEVPEGWIDWYTPQDYHLGKVWFTGMGMNDGSGCMTDYNKYNLKLRAKAFAESKGKKLATNLQNENGPGTTSGGICVNKGVLIFYKKEYYYNLGWGEWYNYSIVLFDEKDVSIKPPKLSYPQDITCKLTTTNGFLKASQYDPDCSEEQKKGYSVNRLISACSFPVQKTKQDGKPSCGIGNPINIATGNKFQSVSIYVAPITLSLSYNSSIDLWEYNFQSKIDHFNISKSLLIRPDGKGLPFTLLNGQWTSDGDIFYQLTDLGSGNSPRWQVITPEANTELYNEAGQLLSITSLSGDTTTLSYSSSTTIVTNHLGDTLVLSYDANGNLSSAQLNNEVNHSFNFDAEGRLLSRTDNEGNTTQYHYEDTRFPKHLTGITGPDGKRFASWAYDDQGRGIMSEHAGQEHVELVFNTDGSTTVTNELGKQTTYHFTEIEGLKRPTLIEGHATANCVGSNKAYTYYPSGLLETKTDWAGNTTRYEYNDRGLITLIAEAEGSPQERITTQVWDSTKPLLLERVQGSQRARFIYNQLNQLKSTILETR</sequence>